<proteinExistence type="predicted"/>
<reference evidence="1" key="1">
    <citation type="submission" date="2016-04" db="EMBL/GenBank/DDBJ databases">
        <authorList>
            <person name="Calderon-Fernandez G.M.Sr."/>
        </authorList>
    </citation>
    <scope>NUCLEOTIDE SEQUENCE</scope>
    <source>
        <strain evidence="1">Int1</strain>
        <tissue evidence="1">Integument</tissue>
    </source>
</reference>
<organism evidence="1">
    <name type="scientific">Triatoma infestans</name>
    <name type="common">Assassin bug</name>
    <dbReference type="NCBI Taxonomy" id="30076"/>
    <lineage>
        <taxon>Eukaryota</taxon>
        <taxon>Metazoa</taxon>
        <taxon>Ecdysozoa</taxon>
        <taxon>Arthropoda</taxon>
        <taxon>Hexapoda</taxon>
        <taxon>Insecta</taxon>
        <taxon>Pterygota</taxon>
        <taxon>Neoptera</taxon>
        <taxon>Paraneoptera</taxon>
        <taxon>Hemiptera</taxon>
        <taxon>Heteroptera</taxon>
        <taxon>Panheteroptera</taxon>
        <taxon>Cimicomorpha</taxon>
        <taxon>Reduviidae</taxon>
        <taxon>Triatominae</taxon>
        <taxon>Triatoma</taxon>
    </lineage>
</organism>
<reference evidence="1" key="2">
    <citation type="journal article" date="2017" name="J. Med. Entomol.">
        <title>Transcriptome Analysis of the Triatoma infestans (Hemiptera: Reduviidae) Integument.</title>
        <authorList>
            <person name="Calderon-Fernandez G.M."/>
            <person name="Moriconi D.E."/>
            <person name="Dulbecco A.B."/>
            <person name="Juarez M.P."/>
        </authorList>
    </citation>
    <scope>NUCLEOTIDE SEQUENCE</scope>
    <source>
        <strain evidence="1">Int1</strain>
        <tissue evidence="1">Integument</tissue>
    </source>
</reference>
<sequence length="71" mass="8148">QQIHARLTCVQDPMVSCQVRSTYVIKNRPCEHNPQEFYSCTILQASWNTLKVNPPMNRSTEIILVTKCKVG</sequence>
<evidence type="ECO:0000313" key="1">
    <source>
        <dbReference type="EMBL" id="JAR96627.1"/>
    </source>
</evidence>
<dbReference type="AlphaFoldDB" id="A0A161MHK6"/>
<name>A0A161MHK6_TRIIF</name>
<feature type="non-terminal residue" evidence="1">
    <location>
        <position position="1"/>
    </location>
</feature>
<dbReference type="EMBL" id="GEMB01006722">
    <property type="protein sequence ID" value="JAR96627.1"/>
    <property type="molecule type" value="Transcribed_RNA"/>
</dbReference>
<accession>A0A161MHK6</accession>
<protein>
    <submittedName>
        <fullName evidence="1">Protein zwilch</fullName>
    </submittedName>
</protein>